<dbReference type="PANTHER" id="PTHR46124:SF2">
    <property type="entry name" value="D-AMINOACYL-TRNA DEACYLASE"/>
    <property type="match status" value="1"/>
</dbReference>
<organism evidence="2 3">
    <name type="scientific">Arcanobacterium canis</name>
    <dbReference type="NCBI Taxonomy" id="999183"/>
    <lineage>
        <taxon>Bacteria</taxon>
        <taxon>Bacillati</taxon>
        <taxon>Actinomycetota</taxon>
        <taxon>Actinomycetes</taxon>
        <taxon>Actinomycetales</taxon>
        <taxon>Actinomycetaceae</taxon>
        <taxon>Arcanobacterium</taxon>
    </lineage>
</organism>
<keyword evidence="3" id="KW-1185">Reference proteome</keyword>
<dbReference type="Proteomes" id="UP001215216">
    <property type="component" value="Chromosome"/>
</dbReference>
<dbReference type="PIRSF" id="PIRSF005902">
    <property type="entry name" value="DNase_TatD"/>
    <property type="match status" value="1"/>
</dbReference>
<dbReference type="CDD" id="cd01310">
    <property type="entry name" value="TatD_DNAse"/>
    <property type="match status" value="1"/>
</dbReference>
<gene>
    <name evidence="2" type="ORF">P7079_01315</name>
</gene>
<dbReference type="InterPro" id="IPR001130">
    <property type="entry name" value="TatD-like"/>
</dbReference>
<dbReference type="RefSeq" id="WP_278013043.1">
    <property type="nucleotide sequence ID" value="NZ_CP121208.1"/>
</dbReference>
<protein>
    <submittedName>
        <fullName evidence="2">TatD family hydrolase</fullName>
    </submittedName>
</protein>
<dbReference type="PANTHER" id="PTHR46124">
    <property type="entry name" value="D-AMINOACYL-TRNA DEACYLASE"/>
    <property type="match status" value="1"/>
</dbReference>
<sequence>MGNSASKKRRRSLLPDVPPALAHAIVDNHTHIEISGPGISFDPADQQISEDPEGWRYPPTLGNQLAVMESVGVRAAITSGCEVPALTPTYELAQSVPNIFAALAIHPNEAAMHAGVREIAPDGLEPDPQLHHEQYSLHDAIEQVAQLATADDVVAIGETGLDYFRTGEAGKEAQKRSFREHIALAKELGKPMQIHDRDAHADVVEILLADGAPEGTVFHCFSGDAELAQILAENGWYASFAGTVTYPANDFLREALAVLPAELILVETDAPYLTPVPFRGHPNAIWGSVYTARALAQYRSVSEEEWCTQLDANTSRVYGI</sequence>
<proteinExistence type="predicted"/>
<dbReference type="Gene3D" id="3.20.20.140">
    <property type="entry name" value="Metal-dependent hydrolases"/>
    <property type="match status" value="1"/>
</dbReference>
<evidence type="ECO:0000256" key="1">
    <source>
        <dbReference type="ARBA" id="ARBA00022801"/>
    </source>
</evidence>
<dbReference type="EMBL" id="CP121208">
    <property type="protein sequence ID" value="WFM83648.1"/>
    <property type="molecule type" value="Genomic_DNA"/>
</dbReference>
<reference evidence="2 3" key="1">
    <citation type="submission" date="2023-03" db="EMBL/GenBank/DDBJ databases">
        <title>Complete genome of Arcanobacterium canis strain DSM 25104 isolated in 2010 from a canine otitis externa in Germany.</title>
        <authorList>
            <person name="Borowiak M."/>
            <person name="Kreitlow A."/>
            <person name="Malorny B."/>
            <person name="Laemmler C."/>
            <person name="Prenger-Berninghoff E."/>
            <person name="Ploetz M."/>
            <person name="Abdulmawjood A."/>
        </authorList>
    </citation>
    <scope>NUCLEOTIDE SEQUENCE [LARGE SCALE GENOMIC DNA]</scope>
    <source>
        <strain evidence="2 3">DSM 25104</strain>
    </source>
</reference>
<evidence type="ECO:0000313" key="2">
    <source>
        <dbReference type="EMBL" id="WFM83648.1"/>
    </source>
</evidence>
<dbReference type="PROSITE" id="PS01091">
    <property type="entry name" value="TATD_3"/>
    <property type="match status" value="1"/>
</dbReference>
<dbReference type="InterPro" id="IPR018228">
    <property type="entry name" value="DNase_TatD-rel_CS"/>
</dbReference>
<dbReference type="GO" id="GO:0016787">
    <property type="term" value="F:hydrolase activity"/>
    <property type="evidence" value="ECO:0007669"/>
    <property type="project" value="UniProtKB-KW"/>
</dbReference>
<dbReference type="Pfam" id="PF01026">
    <property type="entry name" value="TatD_DNase"/>
    <property type="match status" value="1"/>
</dbReference>
<accession>A0ABY8FYN7</accession>
<dbReference type="SUPFAM" id="SSF51556">
    <property type="entry name" value="Metallo-dependent hydrolases"/>
    <property type="match status" value="1"/>
</dbReference>
<dbReference type="InterPro" id="IPR032466">
    <property type="entry name" value="Metal_Hydrolase"/>
</dbReference>
<keyword evidence="1 2" id="KW-0378">Hydrolase</keyword>
<evidence type="ECO:0000313" key="3">
    <source>
        <dbReference type="Proteomes" id="UP001215216"/>
    </source>
</evidence>
<name>A0ABY8FYN7_9ACTO</name>